<accession>A0A225VLP2</accession>
<feature type="compositionally biased region" description="Basic and acidic residues" evidence="1">
    <location>
        <begin position="276"/>
        <end position="292"/>
    </location>
</feature>
<feature type="compositionally biased region" description="Polar residues" evidence="1">
    <location>
        <begin position="199"/>
        <end position="208"/>
    </location>
</feature>
<keyword evidence="3" id="KW-1185">Reference proteome</keyword>
<dbReference type="OrthoDB" id="128374at2759"/>
<evidence type="ECO:0000313" key="2">
    <source>
        <dbReference type="EMBL" id="OWZ05788.1"/>
    </source>
</evidence>
<feature type="compositionally biased region" description="Basic residues" evidence="1">
    <location>
        <begin position="184"/>
        <end position="196"/>
    </location>
</feature>
<evidence type="ECO:0000313" key="3">
    <source>
        <dbReference type="Proteomes" id="UP000198211"/>
    </source>
</evidence>
<dbReference type="EMBL" id="NBNE01004250">
    <property type="protein sequence ID" value="OWZ05788.1"/>
    <property type="molecule type" value="Genomic_DNA"/>
</dbReference>
<feature type="region of interest" description="Disordered" evidence="1">
    <location>
        <begin position="139"/>
        <end position="292"/>
    </location>
</feature>
<feature type="compositionally biased region" description="Polar residues" evidence="1">
    <location>
        <begin position="1"/>
        <end position="17"/>
    </location>
</feature>
<reference evidence="3" key="1">
    <citation type="submission" date="2017-03" db="EMBL/GenBank/DDBJ databases">
        <title>Phytopthora megakarya and P. palmivora, two closely related causual agents of cacao black pod achieved similar genome size and gene model numbers by different mechanisms.</title>
        <authorList>
            <person name="Ali S."/>
            <person name="Shao J."/>
            <person name="Larry D.J."/>
            <person name="Kronmiller B."/>
            <person name="Shen D."/>
            <person name="Strem M.D."/>
            <person name="Melnick R.L."/>
            <person name="Guiltinan M.J."/>
            <person name="Tyler B.M."/>
            <person name="Meinhardt L.W."/>
            <person name="Bailey B.A."/>
        </authorList>
    </citation>
    <scope>NUCLEOTIDE SEQUENCE [LARGE SCALE GENOMIC DNA]</scope>
    <source>
        <strain evidence="3">zdho120</strain>
    </source>
</reference>
<dbReference type="Proteomes" id="UP000198211">
    <property type="component" value="Unassembled WGS sequence"/>
</dbReference>
<organism evidence="2 3">
    <name type="scientific">Phytophthora megakarya</name>
    <dbReference type="NCBI Taxonomy" id="4795"/>
    <lineage>
        <taxon>Eukaryota</taxon>
        <taxon>Sar</taxon>
        <taxon>Stramenopiles</taxon>
        <taxon>Oomycota</taxon>
        <taxon>Peronosporomycetes</taxon>
        <taxon>Peronosporales</taxon>
        <taxon>Peronosporaceae</taxon>
        <taxon>Phytophthora</taxon>
    </lineage>
</organism>
<proteinExistence type="predicted"/>
<comment type="caution">
    <text evidence="2">The sequence shown here is derived from an EMBL/GenBank/DDBJ whole genome shotgun (WGS) entry which is preliminary data.</text>
</comment>
<gene>
    <name evidence="2" type="ORF">PHMEG_00022054</name>
</gene>
<protein>
    <submittedName>
        <fullName evidence="2">Uncharacterized protein</fullName>
    </submittedName>
</protein>
<evidence type="ECO:0000256" key="1">
    <source>
        <dbReference type="SAM" id="MobiDB-lite"/>
    </source>
</evidence>
<feature type="compositionally biased region" description="Basic residues" evidence="1">
    <location>
        <begin position="155"/>
        <end position="167"/>
    </location>
</feature>
<name>A0A225VLP2_9STRA</name>
<feature type="region of interest" description="Disordered" evidence="1">
    <location>
        <begin position="1"/>
        <end position="24"/>
    </location>
</feature>
<sequence>MDKGKQQQLNPSGNDHGNGNDKLAGSTLEDYFAMHKCSGHISQHLLNVPTENDVMAAKNDNYEDESEIVSSKGDLAGMSLSDYLHVKDDDSVGEQEKLSSTGSLRVLPSQNAASAKNYTPVCNVTGMPLDHYLGASVHADNSEEKKHAPSDKKSSPKIKRKGVKCKQKSSSTNTPDSHLTPYQRRQKRKEKIKIKQQRNTGNGLSVSKTVLMAEAGSSQSTILPVRDREKRKSSLASSNAPIHAHHPSHHGSNSSASHIQPPLPKLAVSPSIRSLSHKDIDTQDNNEKLPPL</sequence>
<dbReference type="AlphaFoldDB" id="A0A225VLP2"/>
<feature type="compositionally biased region" description="Polar residues" evidence="1">
    <location>
        <begin position="168"/>
        <end position="177"/>
    </location>
</feature>
<feature type="compositionally biased region" description="Basic and acidic residues" evidence="1">
    <location>
        <begin position="140"/>
        <end position="154"/>
    </location>
</feature>